<organism evidence="2 3">
    <name type="scientific">Bacteroides fragilis</name>
    <dbReference type="NCBI Taxonomy" id="817"/>
    <lineage>
        <taxon>Bacteria</taxon>
        <taxon>Pseudomonadati</taxon>
        <taxon>Bacteroidota</taxon>
        <taxon>Bacteroidia</taxon>
        <taxon>Bacteroidales</taxon>
        <taxon>Bacteroidaceae</taxon>
        <taxon>Bacteroides</taxon>
    </lineage>
</organism>
<dbReference type="Proteomes" id="UP000286270">
    <property type="component" value="Unassembled WGS sequence"/>
</dbReference>
<dbReference type="EMBL" id="QRZH01000008">
    <property type="protein sequence ID" value="RGV53734.1"/>
    <property type="molecule type" value="Genomic_DNA"/>
</dbReference>
<evidence type="ECO:0000313" key="3">
    <source>
        <dbReference type="Proteomes" id="UP000286270"/>
    </source>
</evidence>
<protein>
    <recommendedName>
        <fullName evidence="4">Transmembrane protein</fullName>
    </recommendedName>
</protein>
<dbReference type="AlphaFoldDB" id="A0A412Y8T1"/>
<sequence length="66" mass="7676">MPLHFIFSILAAKIYILAAKMYILSAEIHILAPKMNLNCFLKQVFFQYFSTLNRMKSYHTICSLSS</sequence>
<name>A0A412Y8T1_BACFG</name>
<gene>
    <name evidence="2" type="ORF">DWW08_11525</name>
</gene>
<evidence type="ECO:0000313" key="2">
    <source>
        <dbReference type="EMBL" id="RGV53734.1"/>
    </source>
</evidence>
<accession>A0A412Y8T1</accession>
<proteinExistence type="predicted"/>
<comment type="caution">
    <text evidence="2">The sequence shown here is derived from an EMBL/GenBank/DDBJ whole genome shotgun (WGS) entry which is preliminary data.</text>
</comment>
<keyword evidence="1" id="KW-1133">Transmembrane helix</keyword>
<evidence type="ECO:0008006" key="4">
    <source>
        <dbReference type="Google" id="ProtNLM"/>
    </source>
</evidence>
<evidence type="ECO:0000256" key="1">
    <source>
        <dbReference type="SAM" id="Phobius"/>
    </source>
</evidence>
<keyword evidence="1" id="KW-0472">Membrane</keyword>
<feature type="transmembrane region" description="Helical" evidence="1">
    <location>
        <begin position="6"/>
        <end position="25"/>
    </location>
</feature>
<keyword evidence="1" id="KW-0812">Transmembrane</keyword>
<reference evidence="2 3" key="1">
    <citation type="submission" date="2018-08" db="EMBL/GenBank/DDBJ databases">
        <title>A genome reference for cultivated species of the human gut microbiota.</title>
        <authorList>
            <person name="Zou Y."/>
            <person name="Xue W."/>
            <person name="Luo G."/>
        </authorList>
    </citation>
    <scope>NUCLEOTIDE SEQUENCE [LARGE SCALE GENOMIC DNA]</scope>
    <source>
        <strain evidence="2 3">AF14-26</strain>
    </source>
</reference>